<keyword evidence="2" id="KW-1185">Reference proteome</keyword>
<name>A0A9N9DNX4_9GLOM</name>
<dbReference type="Proteomes" id="UP000789831">
    <property type="component" value="Unassembled WGS sequence"/>
</dbReference>
<dbReference type="AlphaFoldDB" id="A0A9N9DNX4"/>
<reference evidence="1" key="1">
    <citation type="submission" date="2021-06" db="EMBL/GenBank/DDBJ databases">
        <authorList>
            <person name="Kallberg Y."/>
            <person name="Tangrot J."/>
            <person name="Rosling A."/>
        </authorList>
    </citation>
    <scope>NUCLEOTIDE SEQUENCE</scope>
    <source>
        <strain evidence="1">MT106</strain>
    </source>
</reference>
<feature type="non-terminal residue" evidence="1">
    <location>
        <position position="122"/>
    </location>
</feature>
<protein>
    <submittedName>
        <fullName evidence="1">5125_t:CDS:1</fullName>
    </submittedName>
</protein>
<proteinExistence type="predicted"/>
<organism evidence="1 2">
    <name type="scientific">Ambispora gerdemannii</name>
    <dbReference type="NCBI Taxonomy" id="144530"/>
    <lineage>
        <taxon>Eukaryota</taxon>
        <taxon>Fungi</taxon>
        <taxon>Fungi incertae sedis</taxon>
        <taxon>Mucoromycota</taxon>
        <taxon>Glomeromycotina</taxon>
        <taxon>Glomeromycetes</taxon>
        <taxon>Archaeosporales</taxon>
        <taxon>Ambisporaceae</taxon>
        <taxon>Ambispora</taxon>
    </lineage>
</organism>
<comment type="caution">
    <text evidence="1">The sequence shown here is derived from an EMBL/GenBank/DDBJ whole genome shotgun (WGS) entry which is preliminary data.</text>
</comment>
<evidence type="ECO:0000313" key="1">
    <source>
        <dbReference type="EMBL" id="CAG8646317.1"/>
    </source>
</evidence>
<dbReference type="EMBL" id="CAJVPL010004331">
    <property type="protein sequence ID" value="CAG8646317.1"/>
    <property type="molecule type" value="Genomic_DNA"/>
</dbReference>
<gene>
    <name evidence="1" type="ORF">AGERDE_LOCUS11210</name>
</gene>
<accession>A0A9N9DNX4</accession>
<sequence>MVCSLNLANGKSCQKIYTTFGSTSNVIQHLASIYAIIEQGKLHIKSIKSGNIKDMLEMQNQQHFLNYLNLNYKLPNEKNLKLLIHQAYDWTEGSMKELLLSSANYISLTTDLWMSRAKQEYI</sequence>
<evidence type="ECO:0000313" key="2">
    <source>
        <dbReference type="Proteomes" id="UP000789831"/>
    </source>
</evidence>